<comment type="similarity">
    <text evidence="2 4">Belongs to the flagella basal body rod proteins family.</text>
</comment>
<evidence type="ECO:0000313" key="9">
    <source>
        <dbReference type="Proteomes" id="UP000199615"/>
    </source>
</evidence>
<dbReference type="InterPro" id="IPR020013">
    <property type="entry name" value="Flagellar_FlgE/F/G"/>
</dbReference>
<dbReference type="Proteomes" id="UP000199615">
    <property type="component" value="Unassembled WGS sequence"/>
</dbReference>
<dbReference type="Pfam" id="PF22692">
    <property type="entry name" value="LlgE_F_G_D1"/>
    <property type="match status" value="1"/>
</dbReference>
<feature type="domain" description="Flagellar hook protein FlgE/F/G-like D1" evidence="7">
    <location>
        <begin position="85"/>
        <end position="149"/>
    </location>
</feature>
<proteinExistence type="inferred from homology"/>
<accession>A0A1H8LW67</accession>
<reference evidence="9" key="1">
    <citation type="submission" date="2016-10" db="EMBL/GenBank/DDBJ databases">
        <authorList>
            <person name="Varghese N."/>
            <person name="Submissions S."/>
        </authorList>
    </citation>
    <scope>NUCLEOTIDE SEQUENCE [LARGE SCALE GENOMIC DNA]</scope>
    <source>
        <strain evidence="9">DSM 123</strain>
    </source>
</reference>
<evidence type="ECO:0000259" key="5">
    <source>
        <dbReference type="Pfam" id="PF00460"/>
    </source>
</evidence>
<sequence>MGDKLMIGLSGLMALRRHVDTLANNVANQTTSGFKAQRTQFREYLTAAKEGEAPSYEKRSLVDTSHFTDFSTGGLRATGNPLDVAITDDAFFVVDTPAGRRYTRSGAFTLNDTGKLVTLDGLPVVTSTGQLVVQPRDGAVNIGSDGTVSTAKGRIAGLRLVTFADRRQLQPEGSGLFSSVSSPVDVPSGKGRLAIGVLETANVNPADEVSRLMAATRAYDVMANAVFKGDPPEELRKLAGDS</sequence>
<comment type="subcellular location">
    <subcellularLocation>
        <location evidence="1 4">Bacterial flagellum basal body</location>
    </subcellularLocation>
</comment>
<dbReference type="RefSeq" id="WP_092681163.1">
    <property type="nucleotide sequence ID" value="NZ_FODT01000001.1"/>
</dbReference>
<organism evidence="8 9">
    <name type="scientific">Rhodopseudomonas pseudopalustris</name>
    <dbReference type="NCBI Taxonomy" id="1513892"/>
    <lineage>
        <taxon>Bacteria</taxon>
        <taxon>Pseudomonadati</taxon>
        <taxon>Pseudomonadota</taxon>
        <taxon>Alphaproteobacteria</taxon>
        <taxon>Hyphomicrobiales</taxon>
        <taxon>Nitrobacteraceae</taxon>
        <taxon>Rhodopseudomonas</taxon>
    </lineage>
</organism>
<dbReference type="GO" id="GO:0030694">
    <property type="term" value="C:bacterial-type flagellum basal body, rod"/>
    <property type="evidence" value="ECO:0007669"/>
    <property type="project" value="UniProtKB-UniRule"/>
</dbReference>
<gene>
    <name evidence="8" type="ORF">SAMN05444123_101242</name>
</gene>
<dbReference type="NCBIfam" id="TIGR02490">
    <property type="entry name" value="flgF"/>
    <property type="match status" value="1"/>
</dbReference>
<keyword evidence="8" id="KW-0969">Cilium</keyword>
<evidence type="ECO:0000256" key="3">
    <source>
        <dbReference type="ARBA" id="ARBA00023143"/>
    </source>
</evidence>
<name>A0A1H8LW67_9BRAD</name>
<dbReference type="AlphaFoldDB" id="A0A1H8LW67"/>
<evidence type="ECO:0000256" key="4">
    <source>
        <dbReference type="RuleBase" id="RU362116"/>
    </source>
</evidence>
<evidence type="ECO:0000259" key="6">
    <source>
        <dbReference type="Pfam" id="PF06429"/>
    </source>
</evidence>
<keyword evidence="8" id="KW-0282">Flagellum</keyword>
<dbReference type="GO" id="GO:0071978">
    <property type="term" value="P:bacterial-type flagellum-dependent swarming motility"/>
    <property type="evidence" value="ECO:0007669"/>
    <property type="project" value="TreeGrafter"/>
</dbReference>
<evidence type="ECO:0000256" key="2">
    <source>
        <dbReference type="ARBA" id="ARBA00009677"/>
    </source>
</evidence>
<dbReference type="OrthoDB" id="9804559at2"/>
<dbReference type="PANTHER" id="PTHR30435">
    <property type="entry name" value="FLAGELLAR PROTEIN"/>
    <property type="match status" value="1"/>
</dbReference>
<evidence type="ECO:0000313" key="8">
    <source>
        <dbReference type="EMBL" id="SEO09128.1"/>
    </source>
</evidence>
<dbReference type="InterPro" id="IPR001444">
    <property type="entry name" value="Flag_bb_rod_N"/>
</dbReference>
<dbReference type="NCBIfam" id="TIGR03506">
    <property type="entry name" value="FlgEFG_subfam"/>
    <property type="match status" value="1"/>
</dbReference>
<keyword evidence="8" id="KW-0966">Cell projection</keyword>
<dbReference type="SUPFAM" id="SSF117143">
    <property type="entry name" value="Flagellar hook protein flgE"/>
    <property type="match status" value="1"/>
</dbReference>
<comment type="subunit">
    <text evidence="4">The basal body constitutes a major portion of the flagellar organelle and consists of five rings (E,L,P,S, and M) mounted on a central rod. The rod consists of about 26 subunits of FlgG in the distal portion, and FlgB, FlgC and FlgF are thought to build up the proximal portion of the rod with about 6 subunits each.</text>
</comment>
<dbReference type="EMBL" id="FODT01000001">
    <property type="protein sequence ID" value="SEO09128.1"/>
    <property type="molecule type" value="Genomic_DNA"/>
</dbReference>
<keyword evidence="3 4" id="KW-0975">Bacterial flagellum</keyword>
<dbReference type="InterPro" id="IPR053967">
    <property type="entry name" value="LlgE_F_G-like_D1"/>
</dbReference>
<dbReference type="PANTHER" id="PTHR30435:SF19">
    <property type="entry name" value="FLAGELLAR BASAL-BODY ROD PROTEIN FLGG"/>
    <property type="match status" value="1"/>
</dbReference>
<dbReference type="InterPro" id="IPR012836">
    <property type="entry name" value="FlgF"/>
</dbReference>
<dbReference type="InterPro" id="IPR037925">
    <property type="entry name" value="FlgE/F/G-like"/>
</dbReference>
<dbReference type="Pfam" id="PF00460">
    <property type="entry name" value="Flg_bb_rod"/>
    <property type="match status" value="1"/>
</dbReference>
<keyword evidence="9" id="KW-1185">Reference proteome</keyword>
<feature type="domain" description="Flagellar basal body rod protein N-terminal" evidence="5">
    <location>
        <begin position="7"/>
        <end position="35"/>
    </location>
</feature>
<dbReference type="InterPro" id="IPR010930">
    <property type="entry name" value="Flg_bb/hook_C_dom"/>
</dbReference>
<protein>
    <recommendedName>
        <fullName evidence="4">Flagellar basal-body rod protein FlgF</fullName>
    </recommendedName>
</protein>
<evidence type="ECO:0000259" key="7">
    <source>
        <dbReference type="Pfam" id="PF22692"/>
    </source>
</evidence>
<feature type="domain" description="Flagellar basal-body/hook protein C-terminal" evidence="6">
    <location>
        <begin position="196"/>
        <end position="225"/>
    </location>
</feature>
<evidence type="ECO:0000256" key="1">
    <source>
        <dbReference type="ARBA" id="ARBA00004117"/>
    </source>
</evidence>
<dbReference type="Pfam" id="PF06429">
    <property type="entry name" value="Flg_bbr_C"/>
    <property type="match status" value="1"/>
</dbReference>